<accession>A0A0G2JYF6</accession>
<keyword evidence="5 6" id="KW-0472">Membrane</keyword>
<dbReference type="STRING" id="10116.ENSRNOP00000070636"/>
<evidence type="ECO:0000256" key="1">
    <source>
        <dbReference type="ARBA" id="ARBA00004141"/>
    </source>
</evidence>
<comment type="subcellular location">
    <subcellularLocation>
        <location evidence="1">Membrane</location>
        <topology evidence="1">Multi-pass membrane protein</topology>
    </subcellularLocation>
</comment>
<dbReference type="AGR" id="RGD:1310935"/>
<dbReference type="RGD" id="1310935">
    <property type="gene designation" value="Tmem45a2"/>
</dbReference>
<dbReference type="Bgee" id="ENSRNOG00000051418">
    <property type="expression patterns" value="Expressed in esophagus and 10 other cell types or tissues"/>
</dbReference>
<protein>
    <submittedName>
        <fullName evidence="7">Transmembrane protein 45A2</fullName>
    </submittedName>
</protein>
<gene>
    <name evidence="7 9" type="primary">Tmem45a2</name>
    <name evidence="9" type="synonym">RGD1310935</name>
</gene>
<sequence length="289" mass="32509">MNGSEARIGSKHSKILGDATGHFLAGSFILILGLWWSTKSILKYICKQQKRSSSLITPKFFSRAEILEGIVISVMALIGIIGLFSRFGKIKTLPPEHIQLAKILHWQHVTMYTVLIMLGVTKVLCFTISSLPMSLIKLMASNAFFVEAFIFYNHPRSNALLDKFLHHQLNLGAFLTGLAAFIEFLLTKNNVVLELLTSSFAMLQGACFLQIGFVLYPTNIEHAWDLNDPNNSMIFSTLFGAYYASIYVIIGVNYALVSWFIKLKLSKPCPSEIQSLKNYEQHEDSEDDM</sequence>
<evidence type="ECO:0000256" key="4">
    <source>
        <dbReference type="ARBA" id="ARBA00022989"/>
    </source>
</evidence>
<keyword evidence="3 6" id="KW-0812">Transmembrane</keyword>
<feature type="transmembrane region" description="Helical" evidence="6">
    <location>
        <begin position="23"/>
        <end position="45"/>
    </location>
</feature>
<dbReference type="InterPro" id="IPR006904">
    <property type="entry name" value="DUF716"/>
</dbReference>
<feature type="transmembrane region" description="Helical" evidence="6">
    <location>
        <begin position="164"/>
        <end position="186"/>
    </location>
</feature>
<feature type="transmembrane region" description="Helical" evidence="6">
    <location>
        <begin position="233"/>
        <end position="257"/>
    </location>
</feature>
<evidence type="ECO:0000313" key="8">
    <source>
        <dbReference type="Proteomes" id="UP000002494"/>
    </source>
</evidence>
<proteinExistence type="inferred from homology"/>
<evidence type="ECO:0000313" key="7">
    <source>
        <dbReference type="Ensembl" id="ENSRNOP00000070636.2"/>
    </source>
</evidence>
<feature type="transmembrane region" description="Helical" evidence="6">
    <location>
        <begin position="193"/>
        <end position="213"/>
    </location>
</feature>
<evidence type="ECO:0000256" key="6">
    <source>
        <dbReference type="SAM" id="Phobius"/>
    </source>
</evidence>
<reference evidence="7" key="3">
    <citation type="submission" date="2025-09" db="UniProtKB">
        <authorList>
            <consortium name="Ensembl"/>
        </authorList>
    </citation>
    <scope>IDENTIFICATION</scope>
    <source>
        <strain evidence="7">Brown Norway</strain>
    </source>
</reference>
<evidence type="ECO:0000256" key="2">
    <source>
        <dbReference type="ARBA" id="ARBA00006948"/>
    </source>
</evidence>
<dbReference type="Proteomes" id="UP000002494">
    <property type="component" value="Chromosome 11"/>
</dbReference>
<dbReference type="GeneID" id="360707"/>
<comment type="similarity">
    <text evidence="2">Belongs to the TMEM45 family.</text>
</comment>
<keyword evidence="4 6" id="KW-1133">Transmembrane helix</keyword>
<dbReference type="Pfam" id="PF04819">
    <property type="entry name" value="DUF716"/>
    <property type="match status" value="1"/>
</dbReference>
<dbReference type="OrthoDB" id="551896at2759"/>
<reference evidence="7" key="1">
    <citation type="submission" date="2024-01" db="EMBL/GenBank/DDBJ databases">
        <title>GRCr8: a new rat reference genome assembly contstructed from accurate long reads and long range scaffolding.</title>
        <authorList>
            <person name="Doris P.A."/>
            <person name="Kalbfleisch T."/>
            <person name="Li K."/>
            <person name="Howe K."/>
            <person name="Wood J."/>
        </authorList>
    </citation>
    <scope>NUCLEOTIDE SEQUENCE [LARGE SCALE GENOMIC DNA]</scope>
    <source>
        <strain evidence="7">Brown Norway</strain>
    </source>
</reference>
<organism evidence="7 8">
    <name type="scientific">Rattus norvegicus</name>
    <name type="common">Rat</name>
    <dbReference type="NCBI Taxonomy" id="10116"/>
    <lineage>
        <taxon>Eukaryota</taxon>
        <taxon>Metazoa</taxon>
        <taxon>Chordata</taxon>
        <taxon>Craniata</taxon>
        <taxon>Vertebrata</taxon>
        <taxon>Euteleostomi</taxon>
        <taxon>Mammalia</taxon>
        <taxon>Eutheria</taxon>
        <taxon>Euarchontoglires</taxon>
        <taxon>Glires</taxon>
        <taxon>Rodentia</taxon>
        <taxon>Myomorpha</taxon>
        <taxon>Muroidea</taxon>
        <taxon>Muridae</taxon>
        <taxon>Murinae</taxon>
        <taxon>Rattus</taxon>
    </lineage>
</organism>
<evidence type="ECO:0000256" key="3">
    <source>
        <dbReference type="ARBA" id="ARBA00022692"/>
    </source>
</evidence>
<dbReference type="PANTHER" id="PTHR16007:SF42">
    <property type="entry name" value="2310005G13RIK PROTEIN"/>
    <property type="match status" value="1"/>
</dbReference>
<dbReference type="InterPro" id="IPR042127">
    <property type="entry name" value="TMEM45"/>
</dbReference>
<dbReference type="InParanoid" id="A0A0G2JYF6"/>
<keyword evidence="8" id="KW-1185">Reference proteome</keyword>
<dbReference type="VEuPathDB" id="HostDB:ENSRNOG00000051418"/>
<dbReference type="GeneTree" id="ENSGT00940000155530"/>
<dbReference type="RefSeq" id="XP_063126701.1">
    <property type="nucleotide sequence ID" value="XM_063270631.1"/>
</dbReference>
<dbReference type="Ensembl" id="ENSRNOT00000079336.3">
    <property type="protein sequence ID" value="ENSRNOP00000070636.2"/>
    <property type="gene ID" value="ENSRNOG00000051418.3"/>
</dbReference>
<feature type="transmembrane region" description="Helical" evidence="6">
    <location>
        <begin position="135"/>
        <end position="152"/>
    </location>
</feature>
<dbReference type="OMA" id="IEMAFRR"/>
<dbReference type="PANTHER" id="PTHR16007">
    <property type="entry name" value="EPIDIDYMAL MEMBRANE PROTEIN E9-RELATED"/>
    <property type="match status" value="1"/>
</dbReference>
<reference evidence="7" key="2">
    <citation type="submission" date="2025-08" db="UniProtKB">
        <authorList>
            <consortium name="Ensembl"/>
        </authorList>
    </citation>
    <scope>IDENTIFICATION</scope>
    <source>
        <strain evidence="7">Brown Norway</strain>
    </source>
</reference>
<evidence type="ECO:0000256" key="5">
    <source>
        <dbReference type="ARBA" id="ARBA00023136"/>
    </source>
</evidence>
<feature type="transmembrane region" description="Helical" evidence="6">
    <location>
        <begin position="66"/>
        <end position="85"/>
    </location>
</feature>
<dbReference type="AlphaFoldDB" id="A0A0G2JYF6"/>
<dbReference type="RefSeq" id="XP_008766883.3">
    <property type="nucleotide sequence ID" value="XM_008768661.4"/>
</dbReference>
<dbReference type="CTD" id="69457"/>
<evidence type="ECO:0000313" key="9">
    <source>
        <dbReference type="RGD" id="1310935"/>
    </source>
</evidence>
<dbReference type="GO" id="GO:0016020">
    <property type="term" value="C:membrane"/>
    <property type="evidence" value="ECO:0007669"/>
    <property type="project" value="UniProtKB-SubCell"/>
</dbReference>
<feature type="transmembrane region" description="Helical" evidence="6">
    <location>
        <begin position="105"/>
        <end position="128"/>
    </location>
</feature>
<name>A0A0G2JYF6_RAT</name>
<dbReference type="RefSeq" id="NP_001395859.1">
    <property type="nucleotide sequence ID" value="NM_001408930.1"/>
</dbReference>
<dbReference type="KEGG" id="rno:360707"/>